<feature type="transmembrane region" description="Helical" evidence="17">
    <location>
        <begin position="459"/>
        <end position="476"/>
    </location>
</feature>
<comment type="similarity">
    <text evidence="16">Belongs to the type II pantothenate kinase family.</text>
</comment>
<dbReference type="Proteomes" id="UP000709295">
    <property type="component" value="Unassembled WGS sequence"/>
</dbReference>
<keyword evidence="8" id="KW-0808">Transferase</keyword>
<dbReference type="EMBL" id="JAENGY010000157">
    <property type="protein sequence ID" value="KAG6971509.1"/>
    <property type="molecule type" value="Genomic_DNA"/>
</dbReference>
<keyword evidence="14" id="KW-0173">Coenzyme A biosynthesis</keyword>
<feature type="transmembrane region" description="Helical" evidence="17">
    <location>
        <begin position="977"/>
        <end position="998"/>
    </location>
</feature>
<keyword evidence="13 17" id="KW-1133">Transmembrane helix</keyword>
<dbReference type="GO" id="GO:0005524">
    <property type="term" value="F:ATP binding"/>
    <property type="evidence" value="ECO:0007669"/>
    <property type="project" value="UniProtKB-KW"/>
</dbReference>
<dbReference type="InterPro" id="IPR006876">
    <property type="entry name" value="LMBR1-like_membr_prot"/>
</dbReference>
<protein>
    <recommendedName>
        <fullName evidence="6">pantothenate kinase</fullName>
        <ecNumber evidence="6">2.7.1.33</ecNumber>
    </recommendedName>
</protein>
<dbReference type="GO" id="GO:0005737">
    <property type="term" value="C:cytoplasm"/>
    <property type="evidence" value="ECO:0007669"/>
    <property type="project" value="UniProtKB-SubCell"/>
</dbReference>
<dbReference type="InterPro" id="IPR051584">
    <property type="entry name" value="GPCR-associated_LMBR1"/>
</dbReference>
<evidence type="ECO:0000313" key="18">
    <source>
        <dbReference type="EMBL" id="KAG6971509.1"/>
    </source>
</evidence>
<keyword evidence="12" id="KW-0067">ATP-binding</keyword>
<keyword evidence="10" id="KW-0547">Nucleotide-binding</keyword>
<gene>
    <name evidence="18" type="ORF">JG688_00004416</name>
</gene>
<keyword evidence="11" id="KW-0418">Kinase</keyword>
<evidence type="ECO:0000256" key="16">
    <source>
        <dbReference type="ARBA" id="ARBA00060870"/>
    </source>
</evidence>
<dbReference type="CDD" id="cd24122">
    <property type="entry name" value="ASKHA_NBD_PanK-II_Pank1-like"/>
    <property type="match status" value="1"/>
</dbReference>
<evidence type="ECO:0000256" key="10">
    <source>
        <dbReference type="ARBA" id="ARBA00022741"/>
    </source>
</evidence>
<dbReference type="EC" id="2.7.1.33" evidence="6"/>
<keyword evidence="15 17" id="KW-0472">Membrane</keyword>
<comment type="pathway">
    <text evidence="4">Cofactor biosynthesis; coenzyme A biosynthesis; CoA from (R)-pantothenate: step 1/5.</text>
</comment>
<evidence type="ECO:0000256" key="13">
    <source>
        <dbReference type="ARBA" id="ARBA00022989"/>
    </source>
</evidence>
<organism evidence="18 19">
    <name type="scientific">Phytophthora aleatoria</name>
    <dbReference type="NCBI Taxonomy" id="2496075"/>
    <lineage>
        <taxon>Eukaryota</taxon>
        <taxon>Sar</taxon>
        <taxon>Stramenopiles</taxon>
        <taxon>Oomycota</taxon>
        <taxon>Peronosporomycetes</taxon>
        <taxon>Peronosporales</taxon>
        <taxon>Peronosporaceae</taxon>
        <taxon>Phytophthora</taxon>
    </lineage>
</organism>
<evidence type="ECO:0000256" key="8">
    <source>
        <dbReference type="ARBA" id="ARBA00022679"/>
    </source>
</evidence>
<dbReference type="PANTHER" id="PTHR21355">
    <property type="entry name" value="G-PROTEIN COUPLED RECEPTOR-ASSOCIATED PROTEIN LMBRD2"/>
    <property type="match status" value="1"/>
</dbReference>
<evidence type="ECO:0000256" key="14">
    <source>
        <dbReference type="ARBA" id="ARBA00022993"/>
    </source>
</evidence>
<evidence type="ECO:0000256" key="1">
    <source>
        <dbReference type="ARBA" id="ARBA00001206"/>
    </source>
</evidence>
<dbReference type="Pfam" id="PF04791">
    <property type="entry name" value="LMBR1"/>
    <property type="match status" value="1"/>
</dbReference>
<feature type="transmembrane region" description="Helical" evidence="17">
    <location>
        <begin position="12"/>
        <end position="31"/>
    </location>
</feature>
<dbReference type="AlphaFoldDB" id="A0A8J5J1X0"/>
<feature type="transmembrane region" description="Helical" evidence="17">
    <location>
        <begin position="538"/>
        <end position="555"/>
    </location>
</feature>
<reference evidence="18" key="1">
    <citation type="submission" date="2021-01" db="EMBL/GenBank/DDBJ databases">
        <title>Phytophthora aleatoria, a newly-described species from Pinus radiata is distinct from Phytophthora cactorum isolates based on comparative genomics.</title>
        <authorList>
            <person name="Mcdougal R."/>
            <person name="Panda P."/>
            <person name="Williams N."/>
            <person name="Studholme D.J."/>
        </authorList>
    </citation>
    <scope>NUCLEOTIDE SEQUENCE</scope>
    <source>
        <strain evidence="18">NZFS 4037</strain>
    </source>
</reference>
<evidence type="ECO:0000256" key="11">
    <source>
        <dbReference type="ARBA" id="ARBA00022777"/>
    </source>
</evidence>
<dbReference type="GO" id="GO:0015937">
    <property type="term" value="P:coenzyme A biosynthetic process"/>
    <property type="evidence" value="ECO:0007669"/>
    <property type="project" value="UniProtKB-KW"/>
</dbReference>
<evidence type="ECO:0000256" key="9">
    <source>
        <dbReference type="ARBA" id="ARBA00022692"/>
    </source>
</evidence>
<feature type="transmembrane region" description="Helical" evidence="17">
    <location>
        <begin position="576"/>
        <end position="596"/>
    </location>
</feature>
<evidence type="ECO:0000256" key="4">
    <source>
        <dbReference type="ARBA" id="ARBA00005225"/>
    </source>
</evidence>
<evidence type="ECO:0000256" key="6">
    <source>
        <dbReference type="ARBA" id="ARBA00012102"/>
    </source>
</evidence>
<feature type="transmembrane region" description="Helical" evidence="17">
    <location>
        <begin position="483"/>
        <end position="503"/>
    </location>
</feature>
<keyword evidence="19" id="KW-1185">Reference proteome</keyword>
<evidence type="ECO:0000256" key="15">
    <source>
        <dbReference type="ARBA" id="ARBA00023136"/>
    </source>
</evidence>
<keyword evidence="7" id="KW-0963">Cytoplasm</keyword>
<dbReference type="GO" id="GO:0016020">
    <property type="term" value="C:membrane"/>
    <property type="evidence" value="ECO:0007669"/>
    <property type="project" value="UniProtKB-SubCell"/>
</dbReference>
<dbReference type="GO" id="GO:0004594">
    <property type="term" value="F:pantothenate kinase activity"/>
    <property type="evidence" value="ECO:0007669"/>
    <property type="project" value="UniProtKB-EC"/>
</dbReference>
<evidence type="ECO:0000256" key="12">
    <source>
        <dbReference type="ARBA" id="ARBA00022840"/>
    </source>
</evidence>
<evidence type="ECO:0000313" key="19">
    <source>
        <dbReference type="Proteomes" id="UP000709295"/>
    </source>
</evidence>
<comment type="similarity">
    <text evidence="5">Belongs to the LIMR family.</text>
</comment>
<feature type="transmembrane region" description="Helical" evidence="17">
    <location>
        <begin position="602"/>
        <end position="630"/>
    </location>
</feature>
<dbReference type="InterPro" id="IPR004567">
    <property type="entry name" value="Type_II_PanK"/>
</dbReference>
<dbReference type="PANTHER" id="PTHR21355:SF0">
    <property type="entry name" value="G-PROTEIN COUPLED RECEPTOR-ASSOCIATED PROTEIN LMBRD2"/>
    <property type="match status" value="1"/>
</dbReference>
<name>A0A8J5J1X0_9STRA</name>
<evidence type="ECO:0000256" key="3">
    <source>
        <dbReference type="ARBA" id="ARBA00004496"/>
    </source>
</evidence>
<dbReference type="Pfam" id="PF03630">
    <property type="entry name" value="Fumble"/>
    <property type="match status" value="1"/>
</dbReference>
<comment type="subcellular location">
    <subcellularLocation>
        <location evidence="3">Cytoplasm</location>
    </subcellularLocation>
    <subcellularLocation>
        <location evidence="2">Membrane</location>
        <topology evidence="2">Multi-pass membrane protein</topology>
    </subcellularLocation>
</comment>
<feature type="transmembrane region" description="Helical" evidence="17">
    <location>
        <begin position="830"/>
        <end position="853"/>
    </location>
</feature>
<comment type="caution">
    <text evidence="18">The sequence shown here is derived from an EMBL/GenBank/DDBJ whole genome shotgun (WGS) entry which is preliminary data.</text>
</comment>
<dbReference type="NCBIfam" id="TIGR00555">
    <property type="entry name" value="panK_eukar"/>
    <property type="match status" value="1"/>
</dbReference>
<evidence type="ECO:0000256" key="2">
    <source>
        <dbReference type="ARBA" id="ARBA00004141"/>
    </source>
</evidence>
<feature type="transmembrane region" description="Helical" evidence="17">
    <location>
        <begin position="888"/>
        <end position="908"/>
    </location>
</feature>
<dbReference type="FunFam" id="3.30.420.40:FF:000025">
    <property type="entry name" value="pantothenate kinase 2, mitochondrial"/>
    <property type="match status" value="1"/>
</dbReference>
<evidence type="ECO:0000256" key="5">
    <source>
        <dbReference type="ARBA" id="ARBA00010487"/>
    </source>
</evidence>
<accession>A0A8J5J1X0</accession>
<keyword evidence="9 17" id="KW-0812">Transmembrane</keyword>
<proteinExistence type="inferred from homology"/>
<evidence type="ECO:0000256" key="7">
    <source>
        <dbReference type="ARBA" id="ARBA00022490"/>
    </source>
</evidence>
<sequence length="1161" mass="129595">MVSAHGGRHSEVFWTRVFLFGASCVAGLIIARRRKLRRFHLHILNAKSADCGRLFGLDIGGTLAKMVYFQSADGAAATQRQQMERQLNRSDPLTPSERRRVEGSLPLIDDFIMSLHSTDEAQREERLQLYVPELGGTIHFINFPTAKMDEITAFVRRRFFHRYIKKIACTGGGAFKFSPLFESRLGIELQKADEMDALIQGLNFVLRHAPNECYTFVNVIPDTHGLGSATKKQLPKSDKRDLYPFLLVNIGSGVSILKITGESQYERVSGTSLGGGTFLGLCRALSKLRTFDEAMDASVEGDSNEVDMTVGDIYGTTGYEQFHLKPDTVASSFGKAGARSLPHPPRDADLARSLLFMITQNLGQLAFLNARRVETKRIYFSGNFLRRNELACRQLAYAISFWSKGAMQAQFFHHEGFFGALGTFLQRFNSVPELPETDVEQSSSSGEDQHKSSPHTSTLLALCGLLGFTWWLLAHYKDAKVPTVVHAAVFSTWVLGFLGMLLLPMDLATNGLVVSSQSASNIAEEKTTFKEYLAVWRLLYWATFLMSWIGLPFLVEFRQNGEFELDRRVLGSFRHLIFHWTVLAGGLFIVALYLILVDHLSLYGVLGLAMAASNTYGLLWVIALLGYGLVEIPRGFWIRRLDGAQLQILHFQAVQLQDERMEARFEYDDVVADVCDAYQRIMQAESDAIILTSEMQYVKTCLVQVVALIEKNKPAFSSLDASSDAKRGIKSASFTDFSSKMKRGLSNVGRASRKAPTPPETVELHRRVRIAQLELRRCDQAFLELCINVDVLHDRSAERALPAGSLYPETSVLNRLHNIFLNTRHQLRQWVTSPVAITCAVVTGFLSLCVVWGELTMGWHGSSLSLFRFLIAVEAAETSSSLRSATELISALVLVYLALCCYTSLFTLRLPGKYSLRAHGNSTELCLLKTSIYQCRLQFALGQNALLLLRGGGLAEGTAFNALLANTRVVHVFGRGFAVYAPLAMIALAVFTLTNGYARVMRRLGIDQYEQVIPGDPTHAASIAEGERLVQQGLERFRVLISRKKKIYETGAAGDNRVVFVWNAYIEPIAYKGKRVRGAYYIEKSNVIIKPKDLEQNGILTQISSQEVITPHILDPKLKNDPKIAALTSVLVNSMAPYYTARIKTIETMLLDRAIQVKRGR</sequence>
<evidence type="ECO:0000256" key="17">
    <source>
        <dbReference type="SAM" id="Phobius"/>
    </source>
</evidence>
<comment type="catalytic activity">
    <reaction evidence="1">
        <text>(R)-pantothenate + ATP = (R)-4'-phosphopantothenate + ADP + H(+)</text>
        <dbReference type="Rhea" id="RHEA:16373"/>
        <dbReference type="ChEBI" id="CHEBI:10986"/>
        <dbReference type="ChEBI" id="CHEBI:15378"/>
        <dbReference type="ChEBI" id="CHEBI:29032"/>
        <dbReference type="ChEBI" id="CHEBI:30616"/>
        <dbReference type="ChEBI" id="CHEBI:456216"/>
        <dbReference type="EC" id="2.7.1.33"/>
    </reaction>
</comment>